<sequence length="630" mass="68769">MCVEGYSPEGVEEVIQKYEFAINSSGLVYQARNLAKNEVHETCMVPRSKLAEWQLELILQELHRWQTVEHRNIVQLLDVVNLDIGIIIVMAEVGGTLLSDVISQNGMLGEAQSHRYFKSIVTALSYCAIMGVYHRNLHPDCILIDTSGVLKVGGFGFYHLHPITSYLAPELELSTGEMSPAMALAADVWSLGMILYEMLAGWLPNLSAGTIPFPNHFPVLARDLSLHMLVPHPEERYTIDVIITHPWFQEEPSGSNLRDNGTPLGLISEPLQTSQAPCTVTPNGVHRGLACQSMFAHQVVPPLDLSMASDMAPKSSSTCSLCASPQARASSRPRGSTCTRHSAVGKLTKSGRSPRSCSMQGRSMSPRTMKVSSKQAPGVPKDTEQARLRTVLVRPLSQRTKSPPLVVATSKHECGSSIKNPQPMAHSNLTSRCPARQTIPAARGHARRSSGLRRSDETNATGFGVTPGAGASHRPMVKATAGLQRVRQRPGGSQSPLPAWSPECPDPVDTVRVSKGTEDMFAARPDRRQFILQSAYDHYHHFAGPHYPYNNAPRRRNNSAPCKSMRRLASGEAGKADAACMTASVLPESIEPGPHVVVSPAEQLPTSMDYVSGVSWKQEASKFCYEPRVL</sequence>
<evidence type="ECO:0000256" key="9">
    <source>
        <dbReference type="SAM" id="MobiDB-lite"/>
    </source>
</evidence>
<feature type="region of interest" description="Disordered" evidence="9">
    <location>
        <begin position="440"/>
        <end position="473"/>
    </location>
</feature>
<evidence type="ECO:0000256" key="6">
    <source>
        <dbReference type="ARBA" id="ARBA00022840"/>
    </source>
</evidence>
<dbReference type="SMART" id="SM00220">
    <property type="entry name" value="S_TKc"/>
    <property type="match status" value="1"/>
</dbReference>
<dbReference type="GO" id="GO:0004674">
    <property type="term" value="F:protein serine/threonine kinase activity"/>
    <property type="evidence" value="ECO:0007669"/>
    <property type="project" value="UniProtKB-KW"/>
</dbReference>
<evidence type="ECO:0000256" key="8">
    <source>
        <dbReference type="ARBA" id="ARBA00048679"/>
    </source>
</evidence>
<dbReference type="AlphaFoldDB" id="A0A7S1NMW2"/>
<dbReference type="InterPro" id="IPR011009">
    <property type="entry name" value="Kinase-like_dom_sf"/>
</dbReference>
<dbReference type="GO" id="GO:0007165">
    <property type="term" value="P:signal transduction"/>
    <property type="evidence" value="ECO:0007669"/>
    <property type="project" value="TreeGrafter"/>
</dbReference>
<feature type="region of interest" description="Disordered" evidence="9">
    <location>
        <begin position="486"/>
        <end position="506"/>
    </location>
</feature>
<feature type="compositionally biased region" description="Polar residues" evidence="9">
    <location>
        <begin position="325"/>
        <end position="340"/>
    </location>
</feature>
<feature type="domain" description="Protein kinase" evidence="10">
    <location>
        <begin position="14"/>
        <end position="248"/>
    </location>
</feature>
<dbReference type="SUPFAM" id="SSF56112">
    <property type="entry name" value="Protein kinase-like (PK-like)"/>
    <property type="match status" value="1"/>
</dbReference>
<feature type="compositionally biased region" description="Polar residues" evidence="9">
    <location>
        <begin position="350"/>
        <end position="375"/>
    </location>
</feature>
<accession>A0A7S1NMW2</accession>
<gene>
    <name evidence="11" type="ORF">EGYM00392_LOCUS42311</name>
</gene>
<dbReference type="Gene3D" id="1.10.510.10">
    <property type="entry name" value="Transferase(Phosphotransferase) domain 1"/>
    <property type="match status" value="1"/>
</dbReference>
<dbReference type="EMBL" id="HBGA01113603">
    <property type="protein sequence ID" value="CAD9031169.1"/>
    <property type="molecule type" value="Transcribed_RNA"/>
</dbReference>
<dbReference type="GO" id="GO:0005524">
    <property type="term" value="F:ATP binding"/>
    <property type="evidence" value="ECO:0007669"/>
    <property type="project" value="UniProtKB-KW"/>
</dbReference>
<evidence type="ECO:0000256" key="5">
    <source>
        <dbReference type="ARBA" id="ARBA00022777"/>
    </source>
</evidence>
<evidence type="ECO:0000259" key="10">
    <source>
        <dbReference type="PROSITE" id="PS50011"/>
    </source>
</evidence>
<name>A0A7S1NMW2_9EUGL</name>
<dbReference type="EC" id="2.7.11.1" evidence="1"/>
<evidence type="ECO:0000256" key="3">
    <source>
        <dbReference type="ARBA" id="ARBA00022679"/>
    </source>
</evidence>
<comment type="catalytic activity">
    <reaction evidence="8">
        <text>L-seryl-[protein] + ATP = O-phospho-L-seryl-[protein] + ADP + H(+)</text>
        <dbReference type="Rhea" id="RHEA:17989"/>
        <dbReference type="Rhea" id="RHEA-COMP:9863"/>
        <dbReference type="Rhea" id="RHEA-COMP:11604"/>
        <dbReference type="ChEBI" id="CHEBI:15378"/>
        <dbReference type="ChEBI" id="CHEBI:29999"/>
        <dbReference type="ChEBI" id="CHEBI:30616"/>
        <dbReference type="ChEBI" id="CHEBI:83421"/>
        <dbReference type="ChEBI" id="CHEBI:456216"/>
        <dbReference type="EC" id="2.7.11.1"/>
    </reaction>
</comment>
<keyword evidence="3" id="KW-0808">Transferase</keyword>
<dbReference type="PROSITE" id="PS50011">
    <property type="entry name" value="PROTEIN_KINASE_DOM"/>
    <property type="match status" value="1"/>
</dbReference>
<protein>
    <recommendedName>
        <fullName evidence="1">non-specific serine/threonine protein kinase</fullName>
        <ecNumber evidence="1">2.7.11.1</ecNumber>
    </recommendedName>
</protein>
<reference evidence="11" key="1">
    <citation type="submission" date="2021-01" db="EMBL/GenBank/DDBJ databases">
        <authorList>
            <person name="Corre E."/>
            <person name="Pelletier E."/>
            <person name="Niang G."/>
            <person name="Scheremetjew M."/>
            <person name="Finn R."/>
            <person name="Kale V."/>
            <person name="Holt S."/>
            <person name="Cochrane G."/>
            <person name="Meng A."/>
            <person name="Brown T."/>
            <person name="Cohen L."/>
        </authorList>
    </citation>
    <scope>NUCLEOTIDE SEQUENCE</scope>
    <source>
        <strain evidence="11">NIES-381</strain>
    </source>
</reference>
<keyword evidence="6" id="KW-0067">ATP-binding</keyword>
<evidence type="ECO:0000256" key="2">
    <source>
        <dbReference type="ARBA" id="ARBA00022527"/>
    </source>
</evidence>
<dbReference type="PANTHER" id="PTHR43895:SF32">
    <property type="entry name" value="SERINE_THREONINE-PROTEIN KINASE CHK1"/>
    <property type="match status" value="1"/>
</dbReference>
<dbReference type="Pfam" id="PF00069">
    <property type="entry name" value="Pkinase"/>
    <property type="match status" value="1"/>
</dbReference>
<dbReference type="InterPro" id="IPR000719">
    <property type="entry name" value="Prot_kinase_dom"/>
</dbReference>
<comment type="catalytic activity">
    <reaction evidence="7">
        <text>L-threonyl-[protein] + ATP = O-phospho-L-threonyl-[protein] + ADP + H(+)</text>
        <dbReference type="Rhea" id="RHEA:46608"/>
        <dbReference type="Rhea" id="RHEA-COMP:11060"/>
        <dbReference type="Rhea" id="RHEA-COMP:11605"/>
        <dbReference type="ChEBI" id="CHEBI:15378"/>
        <dbReference type="ChEBI" id="CHEBI:30013"/>
        <dbReference type="ChEBI" id="CHEBI:30616"/>
        <dbReference type="ChEBI" id="CHEBI:61977"/>
        <dbReference type="ChEBI" id="CHEBI:456216"/>
        <dbReference type="EC" id="2.7.11.1"/>
    </reaction>
</comment>
<evidence type="ECO:0000256" key="1">
    <source>
        <dbReference type="ARBA" id="ARBA00012513"/>
    </source>
</evidence>
<proteinExistence type="predicted"/>
<evidence type="ECO:0000256" key="4">
    <source>
        <dbReference type="ARBA" id="ARBA00022741"/>
    </source>
</evidence>
<keyword evidence="4" id="KW-0547">Nucleotide-binding</keyword>
<evidence type="ECO:0000256" key="7">
    <source>
        <dbReference type="ARBA" id="ARBA00047899"/>
    </source>
</evidence>
<dbReference type="PANTHER" id="PTHR43895">
    <property type="entry name" value="CALCIUM/CALMODULIN-DEPENDENT PROTEIN KINASE KINASE-RELATED"/>
    <property type="match status" value="1"/>
</dbReference>
<organism evidence="11">
    <name type="scientific">Eutreptiella gymnastica</name>
    <dbReference type="NCBI Taxonomy" id="73025"/>
    <lineage>
        <taxon>Eukaryota</taxon>
        <taxon>Discoba</taxon>
        <taxon>Euglenozoa</taxon>
        <taxon>Euglenida</taxon>
        <taxon>Spirocuta</taxon>
        <taxon>Euglenophyceae</taxon>
        <taxon>Eutreptiales</taxon>
        <taxon>Eutreptiaceae</taxon>
        <taxon>Eutreptiella</taxon>
    </lineage>
</organism>
<keyword evidence="5" id="KW-0418">Kinase</keyword>
<evidence type="ECO:0000313" key="11">
    <source>
        <dbReference type="EMBL" id="CAD9031169.1"/>
    </source>
</evidence>
<feature type="region of interest" description="Disordered" evidence="9">
    <location>
        <begin position="325"/>
        <end position="383"/>
    </location>
</feature>
<keyword evidence="2" id="KW-0723">Serine/threonine-protein kinase</keyword>